<dbReference type="InterPro" id="IPR027417">
    <property type="entry name" value="P-loop_NTPase"/>
</dbReference>
<evidence type="ECO:0000313" key="1">
    <source>
        <dbReference type="EMBL" id="MCI0753554.1"/>
    </source>
</evidence>
<dbReference type="Proteomes" id="UP001201985">
    <property type="component" value="Unassembled WGS sequence"/>
</dbReference>
<gene>
    <name evidence="1" type="ORF">MON41_07255</name>
</gene>
<dbReference type="Pfam" id="PF13481">
    <property type="entry name" value="AAA_25"/>
    <property type="match status" value="1"/>
</dbReference>
<comment type="caution">
    <text evidence="1">The sequence shown here is derived from an EMBL/GenBank/DDBJ whole genome shotgun (WGS) entry which is preliminary data.</text>
</comment>
<evidence type="ECO:0000313" key="2">
    <source>
        <dbReference type="Proteomes" id="UP001201985"/>
    </source>
</evidence>
<keyword evidence="2" id="KW-1185">Reference proteome</keyword>
<dbReference type="Gene3D" id="3.40.50.300">
    <property type="entry name" value="P-loop containing nucleotide triphosphate hydrolases"/>
    <property type="match status" value="1"/>
</dbReference>
<sequence length="382" mass="42293">MMDTASPEERLRARGAKTQKGPVPPLVLIDPREWKGFAPPRQWLVRDWIPSETVTALYGDGGIGKSLLAQQLLTSMALRMPWCGMDVSGGRTLGIFCEDPVSELQRRQEAINQYLGVRMTDLAGLRLLSRLGEDNAMVSFDREKRDLTEFAQQVSAACDDFKPALLALDTAADLYPDNENDRSKVRWFIGSLARLASQHRCGVLLLAHPSQSGLTTGQGTGGSTAWNNTVRSRLYLDLPNAADPDARLMRRMKANYAARSGEVRLRWKDGVLVPEALEAFKDGVPWDTIRALFQVIDKAWKEGKPLSTVKQTRGSGRYFPAVARKLHQVPEKQAAQLVEDWIINGYLAIDLASAKNHARGLKVVRWLGPHGAETPTTGCHEG</sequence>
<proteinExistence type="predicted"/>
<dbReference type="EMBL" id="JALBUU010000004">
    <property type="protein sequence ID" value="MCI0753554.1"/>
    <property type="molecule type" value="Genomic_DNA"/>
</dbReference>
<dbReference type="RefSeq" id="WP_241792765.1">
    <property type="nucleotide sequence ID" value="NZ_JALBUU010000004.1"/>
</dbReference>
<name>A0ABS9W2P3_9PROT</name>
<organism evidence="1 2">
    <name type="scientific">Teichococcus vastitatis</name>
    <dbReference type="NCBI Taxonomy" id="2307076"/>
    <lineage>
        <taxon>Bacteria</taxon>
        <taxon>Pseudomonadati</taxon>
        <taxon>Pseudomonadota</taxon>
        <taxon>Alphaproteobacteria</taxon>
        <taxon>Acetobacterales</taxon>
        <taxon>Roseomonadaceae</taxon>
        <taxon>Roseomonas</taxon>
    </lineage>
</organism>
<reference evidence="1 2" key="1">
    <citation type="submission" date="2022-03" db="EMBL/GenBank/DDBJ databases">
        <title>Complete genome analysis of Roseomonas KG 17.1 : a prolific producer of plant growth promoters.</title>
        <authorList>
            <person name="Saadouli I."/>
            <person name="Najjari A."/>
            <person name="Mosbah A."/>
            <person name="Ouzari H.I."/>
        </authorList>
    </citation>
    <scope>NUCLEOTIDE SEQUENCE [LARGE SCALE GENOMIC DNA]</scope>
    <source>
        <strain evidence="1 2">KG17-1</strain>
    </source>
</reference>
<accession>A0ABS9W2P3</accession>
<dbReference type="SUPFAM" id="SSF52540">
    <property type="entry name" value="P-loop containing nucleoside triphosphate hydrolases"/>
    <property type="match status" value="1"/>
</dbReference>
<protein>
    <submittedName>
        <fullName evidence="1">AAA family ATPase</fullName>
    </submittedName>
</protein>